<proteinExistence type="predicted"/>
<dbReference type="PANTHER" id="PTHR14136">
    <property type="entry name" value="BTB_POZ DOMAIN-CONTAINING PROTEIN KCTD9"/>
    <property type="match status" value="1"/>
</dbReference>
<keyword evidence="1" id="KW-0472">Membrane</keyword>
<keyword evidence="1" id="KW-1133">Transmembrane helix</keyword>
<name>A0ABV0JTZ0_9CYAN</name>
<dbReference type="Gene3D" id="2.160.20.80">
    <property type="entry name" value="E3 ubiquitin-protein ligase SopA"/>
    <property type="match status" value="2"/>
</dbReference>
<feature type="transmembrane region" description="Helical" evidence="1">
    <location>
        <begin position="195"/>
        <end position="212"/>
    </location>
</feature>
<feature type="transmembrane region" description="Helical" evidence="1">
    <location>
        <begin position="77"/>
        <end position="98"/>
    </location>
</feature>
<feature type="transmembrane region" description="Helical" evidence="1">
    <location>
        <begin position="105"/>
        <end position="124"/>
    </location>
</feature>
<keyword evidence="3" id="KW-1185">Reference proteome</keyword>
<protein>
    <submittedName>
        <fullName evidence="2">Pentapeptide repeat-containing protein</fullName>
    </submittedName>
</protein>
<dbReference type="InterPro" id="IPR001646">
    <property type="entry name" value="5peptide_repeat"/>
</dbReference>
<organism evidence="2 3">
    <name type="scientific">Funiculus sociatus GB2-A5</name>
    <dbReference type="NCBI Taxonomy" id="2933946"/>
    <lineage>
        <taxon>Bacteria</taxon>
        <taxon>Bacillati</taxon>
        <taxon>Cyanobacteriota</taxon>
        <taxon>Cyanophyceae</taxon>
        <taxon>Coleofasciculales</taxon>
        <taxon>Coleofasciculaceae</taxon>
        <taxon>Funiculus</taxon>
    </lineage>
</organism>
<sequence length="676" mass="73467">MIINCKKVKNIRNKNYTHLTSLETNNFQKAWAGHKATQKLIATSFGIIVTSLSSVIPVVSGQLFAYLIVWFGLEKNYSFIFIVVSILVYFLALVLLISLGFEVRAVSLIIMLILTSVISTLTQTDAKPGGVILFLILSIVLAWLGATLTALCLNFTYVCSKILGEFLAILGSGLITVVSIALIITTQEPKPGEGIISIIAALSVILTGAIIARQAVRGSPKFAWITEKAIFWAATGGTSFYGVDLTDACFDGADLPHTDFRKANLTRASFEEATGLDLARLQGTILEQPKVRKLLINKRGCNEDYTASNFNGANLRRADLTGANLKEVNALDADFSGAILTDACIQGWNINKNTRFTNVVCERIYLKCARKGNIITLSEPKPDSGIFKPGEFEKWISEIHETIDLIFREGLNWRAFIFSLAQTAIDHEGLDLSRYTISRKDEGIVFAEIGTFPGADKKAIHEAFTSCYESAVKAIEEKYQLVLQAKEGELERLREFIESKHQIIRELMSIAVGTGRKVLIQGEGHRVYMLNQAGEIMETKNEGFSVGGNISIGGDNMSLTGANLSLGELSGQVTNTIQQLQGVNAAGGNDLVKILTALQESIQGDSALSDNQKKDALEAVETIAEEAKKPPEDRVIKLCSMAVNALKGVASAVTDASKLAEVLKTYLPTLTGILGI</sequence>
<dbReference type="RefSeq" id="WP_190418557.1">
    <property type="nucleotide sequence ID" value="NZ_JAMPKK010000054.1"/>
</dbReference>
<feature type="transmembrane region" description="Helical" evidence="1">
    <location>
        <begin position="162"/>
        <end position="183"/>
    </location>
</feature>
<evidence type="ECO:0000256" key="1">
    <source>
        <dbReference type="SAM" id="Phobius"/>
    </source>
</evidence>
<keyword evidence="1" id="KW-0812">Transmembrane</keyword>
<reference evidence="2 3" key="1">
    <citation type="submission" date="2022-04" db="EMBL/GenBank/DDBJ databases">
        <title>Positive selection, recombination, and allopatry shape intraspecific diversity of widespread and dominant cyanobacteria.</title>
        <authorList>
            <person name="Wei J."/>
            <person name="Shu W."/>
            <person name="Hu C."/>
        </authorList>
    </citation>
    <scope>NUCLEOTIDE SEQUENCE [LARGE SCALE GENOMIC DNA]</scope>
    <source>
        <strain evidence="2 3">GB2-A5</strain>
    </source>
</reference>
<dbReference type="SUPFAM" id="SSF141571">
    <property type="entry name" value="Pentapeptide repeat-like"/>
    <property type="match status" value="1"/>
</dbReference>
<evidence type="ECO:0000313" key="3">
    <source>
        <dbReference type="Proteomes" id="UP001442494"/>
    </source>
</evidence>
<dbReference type="Pfam" id="PF00805">
    <property type="entry name" value="Pentapeptide"/>
    <property type="match status" value="2"/>
</dbReference>
<gene>
    <name evidence="2" type="ORF">NDI37_20865</name>
</gene>
<dbReference type="InterPro" id="IPR051082">
    <property type="entry name" value="Pentapeptide-BTB/POZ_domain"/>
</dbReference>
<dbReference type="EMBL" id="JAMPKK010000054">
    <property type="protein sequence ID" value="MEP0866908.1"/>
    <property type="molecule type" value="Genomic_DNA"/>
</dbReference>
<evidence type="ECO:0000313" key="2">
    <source>
        <dbReference type="EMBL" id="MEP0866908.1"/>
    </source>
</evidence>
<comment type="caution">
    <text evidence="2">The sequence shown here is derived from an EMBL/GenBank/DDBJ whole genome shotgun (WGS) entry which is preliminary data.</text>
</comment>
<dbReference type="Proteomes" id="UP001442494">
    <property type="component" value="Unassembled WGS sequence"/>
</dbReference>
<accession>A0ABV0JTZ0</accession>
<feature type="transmembrane region" description="Helical" evidence="1">
    <location>
        <begin position="130"/>
        <end position="155"/>
    </location>
</feature>
<feature type="transmembrane region" description="Helical" evidence="1">
    <location>
        <begin position="45"/>
        <end position="71"/>
    </location>
</feature>
<dbReference type="PANTHER" id="PTHR14136:SF17">
    <property type="entry name" value="BTB_POZ DOMAIN-CONTAINING PROTEIN KCTD9"/>
    <property type="match status" value="1"/>
</dbReference>